<evidence type="ECO:0000256" key="1">
    <source>
        <dbReference type="SAM" id="MobiDB-lite"/>
    </source>
</evidence>
<name>A0A482VL32_ASBVE</name>
<organism evidence="3 4">
    <name type="scientific">Asbolus verrucosus</name>
    <name type="common">Desert ironclad beetle</name>
    <dbReference type="NCBI Taxonomy" id="1661398"/>
    <lineage>
        <taxon>Eukaryota</taxon>
        <taxon>Metazoa</taxon>
        <taxon>Ecdysozoa</taxon>
        <taxon>Arthropoda</taxon>
        <taxon>Hexapoda</taxon>
        <taxon>Insecta</taxon>
        <taxon>Pterygota</taxon>
        <taxon>Neoptera</taxon>
        <taxon>Endopterygota</taxon>
        <taxon>Coleoptera</taxon>
        <taxon>Polyphaga</taxon>
        <taxon>Cucujiformia</taxon>
        <taxon>Tenebrionidae</taxon>
        <taxon>Pimeliinae</taxon>
        <taxon>Asbolus</taxon>
    </lineage>
</organism>
<protein>
    <submittedName>
        <fullName evidence="3">PID 2 domain containing protein</fullName>
    </submittedName>
</protein>
<dbReference type="InterPro" id="IPR051133">
    <property type="entry name" value="Adapter_Engulfment-Domain"/>
</dbReference>
<dbReference type="PANTHER" id="PTHR11232:SF2">
    <property type="entry name" value="FI05246P"/>
    <property type="match status" value="1"/>
</dbReference>
<evidence type="ECO:0000313" key="4">
    <source>
        <dbReference type="Proteomes" id="UP000292052"/>
    </source>
</evidence>
<dbReference type="Pfam" id="PF14719">
    <property type="entry name" value="PID_2"/>
    <property type="match status" value="1"/>
</dbReference>
<dbReference type="SUPFAM" id="SSF50729">
    <property type="entry name" value="PH domain-like"/>
    <property type="match status" value="1"/>
</dbReference>
<sequence>MQLTVSSGGLKATTKDHGLTEYWAHRLTTCAAPAQFPRLFCWVYRHEGRRLRHELRCHAVLCPTTLIAKQIESELKHSLALALAEFKRDKISKQNARLSLANSVYENPTIPRRKILLSTGSHNYKPPLERSKSAPKLTSIEEILEEEEEVSETKNNVYKRILRHYDSTSALLDKRKTFLRKLHETYQPSGNIVPVHEDVCDESAGKEKEQKVNFSEDIMELTLDDKSDMILEELVQNSLRNDLLESCERAWFNALGEKPDLIPLDSDEGSLSSGCESASTVTSDLDQPVFPTISEEFMEAQDGEKSKPNKKTDLDFKVGGCVLSRVRSFERINSDILKYCGLNYNNNSSKSILGTEEVSLIPVGESQADFSSLKVFKKKSTTEQGKDVCCFESEERDAEGSEGENDSACSDESGYEEEEITSSVANIVLV</sequence>
<comment type="caution">
    <text evidence="3">The sequence shown here is derived from an EMBL/GenBank/DDBJ whole genome shotgun (WGS) entry which is preliminary data.</text>
</comment>
<reference evidence="3 4" key="1">
    <citation type="submission" date="2017-03" db="EMBL/GenBank/DDBJ databases">
        <title>Genome of the blue death feigning beetle - Asbolus verrucosus.</title>
        <authorList>
            <person name="Rider S.D."/>
        </authorList>
    </citation>
    <scope>NUCLEOTIDE SEQUENCE [LARGE SCALE GENOMIC DNA]</scope>
    <source>
        <strain evidence="3">Butters</strain>
        <tissue evidence="3">Head and leg muscle</tissue>
    </source>
</reference>
<feature type="domain" description="PID" evidence="2">
    <location>
        <begin position="1"/>
        <end position="142"/>
    </location>
</feature>
<keyword evidence="4" id="KW-1185">Reference proteome</keyword>
<feature type="region of interest" description="Disordered" evidence="1">
    <location>
        <begin position="393"/>
        <end position="425"/>
    </location>
</feature>
<dbReference type="EMBL" id="QDEB01092225">
    <property type="protein sequence ID" value="RZC33078.1"/>
    <property type="molecule type" value="Genomic_DNA"/>
</dbReference>
<evidence type="ECO:0000313" key="3">
    <source>
        <dbReference type="EMBL" id="RZC33078.1"/>
    </source>
</evidence>
<accession>A0A482VL32</accession>
<evidence type="ECO:0000259" key="2">
    <source>
        <dbReference type="Pfam" id="PF14719"/>
    </source>
</evidence>
<proteinExistence type="predicted"/>
<dbReference type="InterPro" id="IPR011993">
    <property type="entry name" value="PH-like_dom_sf"/>
</dbReference>
<feature type="compositionally biased region" description="Acidic residues" evidence="1">
    <location>
        <begin position="393"/>
        <end position="405"/>
    </location>
</feature>
<dbReference type="Proteomes" id="UP000292052">
    <property type="component" value="Unassembled WGS sequence"/>
</dbReference>
<gene>
    <name evidence="3" type="ORF">BDFB_011514</name>
</gene>
<dbReference type="PANTHER" id="PTHR11232">
    <property type="entry name" value="PHOSPHOTYROSINE INTERACTION DOMAIN-CONTAINING FAMILY MEMBER"/>
    <property type="match status" value="1"/>
</dbReference>
<dbReference type="InterPro" id="IPR006020">
    <property type="entry name" value="PTB/PI_dom"/>
</dbReference>
<dbReference type="OrthoDB" id="5962185at2759"/>
<dbReference type="Gene3D" id="2.30.29.30">
    <property type="entry name" value="Pleckstrin-homology domain (PH domain)/Phosphotyrosine-binding domain (PTB)"/>
    <property type="match status" value="1"/>
</dbReference>
<dbReference type="AlphaFoldDB" id="A0A482VL32"/>